<evidence type="ECO:0000313" key="3">
    <source>
        <dbReference type="Proteomes" id="UP000189670"/>
    </source>
</evidence>
<evidence type="ECO:0008006" key="4">
    <source>
        <dbReference type="Google" id="ProtNLM"/>
    </source>
</evidence>
<organism evidence="2 3">
    <name type="scientific">Candidatus Magnetoglobus multicellularis str. Araruama</name>
    <dbReference type="NCBI Taxonomy" id="890399"/>
    <lineage>
        <taxon>Bacteria</taxon>
        <taxon>Pseudomonadati</taxon>
        <taxon>Thermodesulfobacteriota</taxon>
        <taxon>Desulfobacteria</taxon>
        <taxon>Desulfobacterales</taxon>
        <taxon>Desulfobacteraceae</taxon>
        <taxon>Candidatus Magnetoglobus</taxon>
    </lineage>
</organism>
<evidence type="ECO:0000256" key="1">
    <source>
        <dbReference type="SAM" id="Phobius"/>
    </source>
</evidence>
<dbReference type="EMBL" id="ATBP01000096">
    <property type="protein sequence ID" value="ETR72996.1"/>
    <property type="molecule type" value="Genomic_DNA"/>
</dbReference>
<dbReference type="Gene3D" id="6.10.250.2540">
    <property type="match status" value="2"/>
</dbReference>
<dbReference type="Gene3D" id="3.90.20.10">
    <property type="match status" value="1"/>
</dbReference>
<gene>
    <name evidence="2" type="ORF">OMM_01295</name>
</gene>
<feature type="transmembrane region" description="Helical" evidence="1">
    <location>
        <begin position="153"/>
        <end position="173"/>
    </location>
</feature>
<reference evidence="3" key="1">
    <citation type="submission" date="2012-11" db="EMBL/GenBank/DDBJ databases">
        <authorList>
            <person name="Lucero-Rivera Y.E."/>
            <person name="Tovar-Ramirez D."/>
        </authorList>
    </citation>
    <scope>NUCLEOTIDE SEQUENCE [LARGE SCALE GENOMIC DNA]</scope>
    <source>
        <strain evidence="3">Araruama</strain>
    </source>
</reference>
<dbReference type="AlphaFoldDB" id="A0A1V1PDY4"/>
<comment type="caution">
    <text evidence="2">The sequence shown here is derived from an EMBL/GenBank/DDBJ whole genome shotgun (WGS) entry which is preliminary data.</text>
</comment>
<protein>
    <recommendedName>
        <fullName evidence="4">t-SNARE coiled-coil homology domain-containing protein</fullName>
    </recommendedName>
</protein>
<sequence length="186" mass="21992">MYLKLYLSGGSHETKTIFKPDYLQFFIIVHFCSAEELTTENLTSENLTSIHQINLNLVDRLARLEEAQKGIIVEMRTRFEAMNKRFETLDKRFETIDKRFETIDKRFDSLAREMSQQSETIDKRFDSLVREVSQRFESMDKRMSLLENQISNLGTYIFAMFAAIIGLLAYVIWDRKQLLIKAFLNH</sequence>
<keyword evidence="1" id="KW-0472">Membrane</keyword>
<dbReference type="Proteomes" id="UP000189670">
    <property type="component" value="Unassembled WGS sequence"/>
</dbReference>
<keyword evidence="1" id="KW-0812">Transmembrane</keyword>
<keyword evidence="1" id="KW-1133">Transmembrane helix</keyword>
<evidence type="ECO:0000313" key="2">
    <source>
        <dbReference type="EMBL" id="ETR72996.1"/>
    </source>
</evidence>
<proteinExistence type="predicted"/>
<name>A0A1V1PDY4_9BACT</name>
<accession>A0A1V1PDY4</accession>